<dbReference type="PANTHER" id="PTHR10210">
    <property type="entry name" value="RIBOSE-PHOSPHATE DIPHOSPHOKINASE FAMILY MEMBER"/>
    <property type="match status" value="1"/>
</dbReference>
<dbReference type="GO" id="GO:0016301">
    <property type="term" value="F:kinase activity"/>
    <property type="evidence" value="ECO:0007669"/>
    <property type="project" value="UniProtKB-KW"/>
</dbReference>
<evidence type="ECO:0000256" key="1">
    <source>
        <dbReference type="ARBA" id="ARBA00022679"/>
    </source>
</evidence>
<dbReference type="NCBIfam" id="TIGR01251">
    <property type="entry name" value="ribP_PPkin"/>
    <property type="match status" value="1"/>
</dbReference>
<dbReference type="InterPro" id="IPR029099">
    <property type="entry name" value="Pribosyltran_N"/>
</dbReference>
<dbReference type="NCBIfam" id="NF002320">
    <property type="entry name" value="PRK01259.1"/>
    <property type="match status" value="1"/>
</dbReference>
<keyword evidence="5 9" id="KW-0418">Kinase</keyword>
<dbReference type="GO" id="GO:0009156">
    <property type="term" value="P:ribonucleoside monophosphate biosynthetic process"/>
    <property type="evidence" value="ECO:0007669"/>
    <property type="project" value="InterPro"/>
</dbReference>
<evidence type="ECO:0000313" key="12">
    <source>
        <dbReference type="Proteomes" id="UP000245683"/>
    </source>
</evidence>
<keyword evidence="6 9" id="KW-0067">ATP-binding</keyword>
<dbReference type="Gene3D" id="3.40.50.2020">
    <property type="match status" value="2"/>
</dbReference>
<keyword evidence="2 9" id="KW-0479">Metal-binding</keyword>
<dbReference type="UniPathway" id="UPA00087">
    <property type="reaction ID" value="UER00172"/>
</dbReference>
<comment type="caution">
    <text evidence="11">The sequence shown here is derived from an EMBL/GenBank/DDBJ whole genome shotgun (WGS) entry which is preliminary data.</text>
</comment>
<dbReference type="GO" id="GO:0005737">
    <property type="term" value="C:cytoplasm"/>
    <property type="evidence" value="ECO:0007669"/>
    <property type="project" value="UniProtKB-SubCell"/>
</dbReference>
<dbReference type="AlphaFoldDB" id="A0A317KGC6"/>
<dbReference type="InterPro" id="IPR037515">
    <property type="entry name" value="Rib-P_diPkinase_bac"/>
</dbReference>
<comment type="similarity">
    <text evidence="9">Belongs to the ribose-phosphate pyrophosphokinase family. Class I subfamily.</text>
</comment>
<evidence type="ECO:0000256" key="5">
    <source>
        <dbReference type="ARBA" id="ARBA00022777"/>
    </source>
</evidence>
<evidence type="ECO:0000256" key="6">
    <source>
        <dbReference type="ARBA" id="ARBA00022840"/>
    </source>
</evidence>
<reference evidence="12" key="1">
    <citation type="submission" date="2018-05" db="EMBL/GenBank/DDBJ databases">
        <title>Micromonospora globispora sp. nov. and Micromonospora rugosa sp. nov., isolated from marine sediment.</title>
        <authorList>
            <person name="Carro L."/>
            <person name="Aysel V."/>
            <person name="Cetin D."/>
            <person name="Igual J.M."/>
            <person name="Klenk H.-P."/>
            <person name="Trujillo M.E."/>
            <person name="Sahin N."/>
        </authorList>
    </citation>
    <scope>NUCLEOTIDE SEQUENCE [LARGE SCALE GENOMIC DNA]</scope>
    <source>
        <strain evidence="12">S2904</strain>
    </source>
</reference>
<dbReference type="GO" id="GO:0006164">
    <property type="term" value="P:purine nucleotide biosynthetic process"/>
    <property type="evidence" value="ECO:0007669"/>
    <property type="project" value="TreeGrafter"/>
</dbReference>
<accession>A0A317KGC6</accession>
<comment type="cofactor">
    <cofactor evidence="9">
        <name>Mg(2+)</name>
        <dbReference type="ChEBI" id="CHEBI:18420"/>
    </cofactor>
    <text evidence="9">Binds 2 Mg(2+) ions per subunit.</text>
</comment>
<dbReference type="HAMAP" id="MF_00583_B">
    <property type="entry name" value="RibP_PPkinase_B"/>
    <property type="match status" value="1"/>
</dbReference>
<proteinExistence type="inferred from homology"/>
<keyword evidence="1 9" id="KW-0808">Transferase</keyword>
<dbReference type="InterPro" id="IPR005946">
    <property type="entry name" value="Rib-P_diPkinase"/>
</dbReference>
<dbReference type="RefSeq" id="WP_109943167.1">
    <property type="nucleotide sequence ID" value="NZ_QGGF01000352.1"/>
</dbReference>
<comment type="function">
    <text evidence="9">Involved in the biosynthesis of the central metabolite phospho-alpha-D-ribosyl-1-pyrophosphate (PRPP) via the transfer of pyrophosphoryl group from ATP to 1-hydroxyl of ribose-5-phosphate (Rib-5-P).</text>
</comment>
<feature type="binding site" evidence="9">
    <location>
        <position position="230"/>
    </location>
    <ligand>
        <name>D-ribose 5-phosphate</name>
        <dbReference type="ChEBI" id="CHEBI:78346"/>
    </ligand>
</feature>
<evidence type="ECO:0000256" key="4">
    <source>
        <dbReference type="ARBA" id="ARBA00022741"/>
    </source>
</evidence>
<feature type="binding site" evidence="9">
    <location>
        <begin position="234"/>
        <end position="238"/>
    </location>
    <ligand>
        <name>D-ribose 5-phosphate</name>
        <dbReference type="ChEBI" id="CHEBI:78346"/>
    </ligand>
</feature>
<gene>
    <name evidence="9" type="primary">prs</name>
    <name evidence="11" type="ORF">DLJ46_03255</name>
</gene>
<evidence type="ECO:0000256" key="2">
    <source>
        <dbReference type="ARBA" id="ARBA00022723"/>
    </source>
</evidence>
<comment type="subcellular location">
    <subcellularLocation>
        <location evidence="9">Cytoplasm</location>
    </subcellularLocation>
</comment>
<evidence type="ECO:0000259" key="10">
    <source>
        <dbReference type="Pfam" id="PF13793"/>
    </source>
</evidence>
<comment type="pathway">
    <text evidence="9">Metabolic intermediate biosynthesis; 5-phospho-alpha-D-ribose 1-diphosphate biosynthesis; 5-phospho-alpha-D-ribose 1-diphosphate from D-ribose 5-phosphate (route I): step 1/1.</text>
</comment>
<dbReference type="NCBIfam" id="NF002844">
    <property type="entry name" value="PRK03092.1"/>
    <property type="match status" value="1"/>
</dbReference>
<keyword evidence="3 9" id="KW-0545">Nucleotide biosynthesis</keyword>
<name>A0A317KGC6_9ACTN</name>
<dbReference type="PANTHER" id="PTHR10210:SF41">
    <property type="entry name" value="RIBOSE-PHOSPHATE PYROPHOSPHOKINASE 1, CHLOROPLASTIC"/>
    <property type="match status" value="1"/>
</dbReference>
<sequence length="326" mass="35519">MGSIVAENRKSLMLFSGRGFPELAKEMGEVLGVAPTPTDSYEFANGELFVRYKDSVRGSDAFVVQSVTHGVNTWVMETLIMVDALKRGSAKRITVVLPYYPYSRQDKKHRGREPISARLVADMLKTAGANRILTVDLHTAQIQGFFDGPVDHLFAMDTLAEYVEHKYAGRPMTVVAPDSGRVRVAERWTDRLGGCPLAFIHKTRDPLKPNQVVANRVVGEVEGRVCLIVDDMIDTGGTISKAADILKEAGAAEILVAATHALHSDPATERLKNSPISEVVVTNTLPLPPEKQLDKITVLSIAPLLARAIREVFDDGSVTTLFGGLS</sequence>
<keyword evidence="9" id="KW-0963">Cytoplasm</keyword>
<dbReference type="InterPro" id="IPR000836">
    <property type="entry name" value="PRTase_dom"/>
</dbReference>
<dbReference type="GO" id="GO:0002189">
    <property type="term" value="C:ribose phosphate diphosphokinase complex"/>
    <property type="evidence" value="ECO:0007669"/>
    <property type="project" value="TreeGrafter"/>
</dbReference>
<keyword evidence="7 9" id="KW-0460">Magnesium</keyword>
<comment type="catalytic activity">
    <reaction evidence="8 9">
        <text>D-ribose 5-phosphate + ATP = 5-phospho-alpha-D-ribose 1-diphosphate + AMP + H(+)</text>
        <dbReference type="Rhea" id="RHEA:15609"/>
        <dbReference type="ChEBI" id="CHEBI:15378"/>
        <dbReference type="ChEBI" id="CHEBI:30616"/>
        <dbReference type="ChEBI" id="CHEBI:58017"/>
        <dbReference type="ChEBI" id="CHEBI:78346"/>
        <dbReference type="ChEBI" id="CHEBI:456215"/>
        <dbReference type="EC" id="2.7.6.1"/>
    </reaction>
</comment>
<dbReference type="PROSITE" id="PS00114">
    <property type="entry name" value="PRPP_SYNTHASE"/>
    <property type="match status" value="1"/>
</dbReference>
<feature type="binding site" evidence="9">
    <location>
        <position position="204"/>
    </location>
    <ligand>
        <name>D-ribose 5-phosphate</name>
        <dbReference type="ChEBI" id="CHEBI:78346"/>
    </ligand>
</feature>
<dbReference type="OrthoDB" id="9777067at2"/>
<feature type="active site" evidence="9">
    <location>
        <position position="202"/>
    </location>
</feature>
<dbReference type="EC" id="2.7.6.1" evidence="9"/>
<dbReference type="InterPro" id="IPR000842">
    <property type="entry name" value="PRib_PP_synth_CS"/>
</dbReference>
<dbReference type="CDD" id="cd06223">
    <property type="entry name" value="PRTases_typeI"/>
    <property type="match status" value="1"/>
</dbReference>
<dbReference type="FunFam" id="3.40.50.2020:FF:000007">
    <property type="entry name" value="Ribose-phosphate pyrophosphokinase"/>
    <property type="match status" value="1"/>
</dbReference>
<feature type="binding site" evidence="9">
    <location>
        <begin position="104"/>
        <end position="105"/>
    </location>
    <ligand>
        <name>ATP</name>
        <dbReference type="ChEBI" id="CHEBI:30616"/>
    </ligand>
</feature>
<keyword evidence="12" id="KW-1185">Reference proteome</keyword>
<feature type="binding site" evidence="9">
    <location>
        <position position="138"/>
    </location>
    <ligand>
        <name>Mg(2+)</name>
        <dbReference type="ChEBI" id="CHEBI:18420"/>
    </ligand>
</feature>
<dbReference type="GO" id="GO:0006015">
    <property type="term" value="P:5-phosphoribose 1-diphosphate biosynthetic process"/>
    <property type="evidence" value="ECO:0007669"/>
    <property type="project" value="UniProtKB-UniRule"/>
</dbReference>
<dbReference type="GO" id="GO:0000287">
    <property type="term" value="F:magnesium ion binding"/>
    <property type="evidence" value="ECO:0007669"/>
    <property type="project" value="UniProtKB-UniRule"/>
</dbReference>
<keyword evidence="4 9" id="KW-0547">Nucleotide-binding</keyword>
<dbReference type="SUPFAM" id="SSF53271">
    <property type="entry name" value="PRTase-like"/>
    <property type="match status" value="1"/>
</dbReference>
<feature type="binding site" evidence="9">
    <location>
        <begin position="45"/>
        <end position="47"/>
    </location>
    <ligand>
        <name>ATP</name>
        <dbReference type="ChEBI" id="CHEBI:30616"/>
    </ligand>
</feature>
<feature type="binding site" evidence="9">
    <location>
        <position position="178"/>
    </location>
    <ligand>
        <name>Mg(2+)</name>
        <dbReference type="ChEBI" id="CHEBI:18420"/>
    </ligand>
</feature>
<dbReference type="InterPro" id="IPR029057">
    <property type="entry name" value="PRTase-like"/>
</dbReference>
<organism evidence="11 12">
    <name type="scientific">Micromonospora globispora</name>
    <dbReference type="NCBI Taxonomy" id="1450148"/>
    <lineage>
        <taxon>Bacteria</taxon>
        <taxon>Bacillati</taxon>
        <taxon>Actinomycetota</taxon>
        <taxon>Actinomycetes</taxon>
        <taxon>Micromonosporales</taxon>
        <taxon>Micromonosporaceae</taxon>
        <taxon>Micromonospora</taxon>
    </lineage>
</organism>
<protein>
    <recommendedName>
        <fullName evidence="9">Ribose-phosphate pyrophosphokinase</fullName>
        <shortName evidence="9">RPPK</shortName>
        <ecNumber evidence="9">2.7.6.1</ecNumber>
    </recommendedName>
    <alternativeName>
        <fullName evidence="9">5-phospho-D-ribosyl alpha-1-diphosphate synthase</fullName>
    </alternativeName>
    <alternativeName>
        <fullName evidence="9">Phosphoribosyl diphosphate synthase</fullName>
    </alternativeName>
    <alternativeName>
        <fullName evidence="9">Phosphoribosyl pyrophosphate synthase</fullName>
        <shortName evidence="9">P-Rib-PP synthase</shortName>
        <shortName evidence="9">PRPP synthase</shortName>
        <shortName evidence="9">PRPPase</shortName>
    </alternativeName>
</protein>
<comment type="subunit">
    <text evidence="9">Homohexamer.</text>
</comment>
<evidence type="ECO:0000256" key="8">
    <source>
        <dbReference type="ARBA" id="ARBA00049535"/>
    </source>
</evidence>
<evidence type="ECO:0000256" key="9">
    <source>
        <dbReference type="HAMAP-Rule" id="MF_00583"/>
    </source>
</evidence>
<evidence type="ECO:0000313" key="11">
    <source>
        <dbReference type="EMBL" id="PWU52303.1"/>
    </source>
</evidence>
<dbReference type="SMART" id="SM01400">
    <property type="entry name" value="Pribosyltran_N"/>
    <property type="match status" value="1"/>
</dbReference>
<dbReference type="EMBL" id="QGSV01000070">
    <property type="protein sequence ID" value="PWU52303.1"/>
    <property type="molecule type" value="Genomic_DNA"/>
</dbReference>
<evidence type="ECO:0000256" key="7">
    <source>
        <dbReference type="ARBA" id="ARBA00022842"/>
    </source>
</evidence>
<dbReference type="GO" id="GO:0004749">
    <property type="term" value="F:ribose phosphate diphosphokinase activity"/>
    <property type="evidence" value="ECO:0007669"/>
    <property type="project" value="UniProtKB-UniRule"/>
</dbReference>
<dbReference type="Pfam" id="PF13793">
    <property type="entry name" value="Pribosyltran_N"/>
    <property type="match status" value="1"/>
</dbReference>
<dbReference type="Proteomes" id="UP000245683">
    <property type="component" value="Unassembled WGS sequence"/>
</dbReference>
<feature type="domain" description="Ribose-phosphate pyrophosphokinase N-terminal" evidence="10">
    <location>
        <begin position="12"/>
        <end position="128"/>
    </location>
</feature>
<dbReference type="GO" id="GO:0005524">
    <property type="term" value="F:ATP binding"/>
    <property type="evidence" value="ECO:0007669"/>
    <property type="project" value="UniProtKB-KW"/>
</dbReference>
<evidence type="ECO:0000256" key="3">
    <source>
        <dbReference type="ARBA" id="ARBA00022727"/>
    </source>
</evidence>
<dbReference type="Pfam" id="PF14572">
    <property type="entry name" value="Pribosyl_synth"/>
    <property type="match status" value="1"/>
</dbReference>